<dbReference type="PANTHER" id="PTHR43880:SF12">
    <property type="entry name" value="ALCOHOL DEHYDROGENASE CLASS-3"/>
    <property type="match status" value="1"/>
</dbReference>
<dbReference type="EMBL" id="JXXE01000064">
    <property type="protein sequence ID" value="KIZ47598.1"/>
    <property type="molecule type" value="Genomic_DNA"/>
</dbReference>
<proteinExistence type="predicted"/>
<evidence type="ECO:0000313" key="7">
    <source>
        <dbReference type="Proteomes" id="UP000032515"/>
    </source>
</evidence>
<dbReference type="Gene3D" id="3.90.180.10">
    <property type="entry name" value="Medium-chain alcohol dehydrogenases, catalytic domain"/>
    <property type="match status" value="1"/>
</dbReference>
<evidence type="ECO:0000256" key="4">
    <source>
        <dbReference type="ARBA" id="ARBA00023027"/>
    </source>
</evidence>
<dbReference type="Pfam" id="PF00107">
    <property type="entry name" value="ADH_zinc_N"/>
    <property type="match status" value="1"/>
</dbReference>
<comment type="cofactor">
    <cofactor evidence="1">
        <name>Zn(2+)</name>
        <dbReference type="ChEBI" id="CHEBI:29105"/>
    </cofactor>
</comment>
<dbReference type="PATRIC" id="fig|1076.23.peg.6177"/>
<evidence type="ECO:0000256" key="1">
    <source>
        <dbReference type="ARBA" id="ARBA00001947"/>
    </source>
</evidence>
<keyword evidence="3" id="KW-0862">Zinc</keyword>
<dbReference type="AlphaFoldDB" id="A0A0D7F3B2"/>
<keyword evidence="2" id="KW-0479">Metal-binding</keyword>
<reference evidence="6 7" key="1">
    <citation type="submission" date="2014-11" db="EMBL/GenBank/DDBJ databases">
        <title>Genomics and ecophysiology of heterotrophic nitrogen fixing bacteria isolated from estuarine surface water.</title>
        <authorList>
            <person name="Bentzon-Tilia M."/>
            <person name="Severin I."/>
            <person name="Hansen L.H."/>
            <person name="Riemann L."/>
        </authorList>
    </citation>
    <scope>NUCLEOTIDE SEQUENCE [LARGE SCALE GENOMIC DNA]</scope>
    <source>
        <strain evidence="6 7">BAL398</strain>
    </source>
</reference>
<dbReference type="SUPFAM" id="SSF50129">
    <property type="entry name" value="GroES-like"/>
    <property type="match status" value="2"/>
</dbReference>
<dbReference type="GO" id="GO:0005829">
    <property type="term" value="C:cytosol"/>
    <property type="evidence" value="ECO:0007669"/>
    <property type="project" value="TreeGrafter"/>
</dbReference>
<evidence type="ECO:0000256" key="3">
    <source>
        <dbReference type="ARBA" id="ARBA00022833"/>
    </source>
</evidence>
<dbReference type="GO" id="GO:0046294">
    <property type="term" value="P:formaldehyde catabolic process"/>
    <property type="evidence" value="ECO:0007669"/>
    <property type="project" value="TreeGrafter"/>
</dbReference>
<dbReference type="OrthoDB" id="9806940at2"/>
<feature type="domain" description="Alcohol dehydrogenase-like C-terminal" evidence="5">
    <location>
        <begin position="125"/>
        <end position="253"/>
    </location>
</feature>
<keyword evidence="4" id="KW-0520">NAD</keyword>
<dbReference type="GO" id="GO:0008270">
    <property type="term" value="F:zinc ion binding"/>
    <property type="evidence" value="ECO:0007669"/>
    <property type="project" value="TreeGrafter"/>
</dbReference>
<feature type="non-terminal residue" evidence="6">
    <location>
        <position position="1"/>
    </location>
</feature>
<dbReference type="SUPFAM" id="SSF51735">
    <property type="entry name" value="NAD(P)-binding Rossmann-fold domains"/>
    <property type="match status" value="1"/>
</dbReference>
<dbReference type="Gene3D" id="3.40.50.720">
    <property type="entry name" value="NAD(P)-binding Rossmann-like Domain"/>
    <property type="match status" value="1"/>
</dbReference>
<name>A0A0D7F3B2_RHOPL</name>
<accession>A0A0D7F3B2</accession>
<evidence type="ECO:0000313" key="6">
    <source>
        <dbReference type="EMBL" id="KIZ47598.1"/>
    </source>
</evidence>
<dbReference type="GO" id="GO:0051903">
    <property type="term" value="F:S-(hydroxymethyl)glutathione dehydrogenase [NAD(P)+] activity"/>
    <property type="evidence" value="ECO:0007669"/>
    <property type="project" value="TreeGrafter"/>
</dbReference>
<evidence type="ECO:0000256" key="2">
    <source>
        <dbReference type="ARBA" id="ARBA00022723"/>
    </source>
</evidence>
<dbReference type="PANTHER" id="PTHR43880">
    <property type="entry name" value="ALCOHOL DEHYDROGENASE"/>
    <property type="match status" value="1"/>
</dbReference>
<organism evidence="6 7">
    <name type="scientific">Rhodopseudomonas palustris</name>
    <dbReference type="NCBI Taxonomy" id="1076"/>
    <lineage>
        <taxon>Bacteria</taxon>
        <taxon>Pseudomonadati</taxon>
        <taxon>Pseudomonadota</taxon>
        <taxon>Alphaproteobacteria</taxon>
        <taxon>Hyphomicrobiales</taxon>
        <taxon>Nitrobacteraceae</taxon>
        <taxon>Rhodopseudomonas</taxon>
    </lineage>
</organism>
<evidence type="ECO:0000259" key="5">
    <source>
        <dbReference type="Pfam" id="PF00107"/>
    </source>
</evidence>
<dbReference type="Proteomes" id="UP000032515">
    <property type="component" value="Unassembled WGS sequence"/>
</dbReference>
<dbReference type="InterPro" id="IPR011032">
    <property type="entry name" value="GroES-like_sf"/>
</dbReference>
<dbReference type="InterPro" id="IPR013149">
    <property type="entry name" value="ADH-like_C"/>
</dbReference>
<dbReference type="RefSeq" id="WP_044405719.1">
    <property type="nucleotide sequence ID" value="NZ_JXXE01000064.1"/>
</dbReference>
<dbReference type="FunFam" id="3.40.50.720:FF:000003">
    <property type="entry name" value="S-(hydroxymethyl)glutathione dehydrogenase"/>
    <property type="match status" value="1"/>
</dbReference>
<dbReference type="InterPro" id="IPR036291">
    <property type="entry name" value="NAD(P)-bd_dom_sf"/>
</dbReference>
<comment type="caution">
    <text evidence="6">The sequence shown here is derived from an EMBL/GenBank/DDBJ whole genome shotgun (WGS) entry which is preliminary data.</text>
</comment>
<sequence length="294" mass="31558">SAVQRCRPGDHAILSWNPNCGHCYYCARRQPILCQQYRDNAPAAFHFDGQPRLFGDDTPIHQLMYTGAFAELAVLSEDCVIPVSKDIPFDRACLIGCGLMTGVGAVLNVAKVVKGSRVSVLGCGAVGLSAIQGARLAGAERIIAIDRDPRKLTLAALLGATHTLTADDSLLALHADHTDGRGADFVFEAAGSPQAFQSSLDIVRPGGSVVWLGKLPATQPLSLRWGSLMGEKNIVRASYGGAVPARDFPLLVDAYLAGNLKLDEYITSRIRLADINDALDRLHRGLEIRSVIQF</sequence>
<protein>
    <submittedName>
        <fullName evidence="6">Alcohol dehydrogenase</fullName>
    </submittedName>
</protein>
<gene>
    <name evidence="6" type="ORF">OO17_03465</name>
</gene>